<sequence>MKKSHFYWKLGIICFFLIGYFFLTYPFLKNTLIHYKIAQQQGSGQLKFQSSKVKKTDFQYDMIQPPSLTDILWASNPTGGAVGEIVSDRIGLHLPIFAGANQSNLLAGAATVSPSQKIGQGNYVLLGHHMKDESLLFSPIMKLKKGDIVYLRDENIVYQYRIEYTDIVHESKVSVMKDKGDSRLTLITCDTAMTTNQRFFATGFLVKSESIKNQYESIVKGYEKERESLNKREGMQEYWYITILTFYIMLLMIVLTLLWKLMK</sequence>
<protein>
    <submittedName>
        <fullName evidence="5">Class A sortase</fullName>
    </submittedName>
</protein>
<accession>A0ABU5K016</accession>
<dbReference type="InterPro" id="IPR042007">
    <property type="entry name" value="Sortase_A"/>
</dbReference>
<gene>
    <name evidence="5" type="ORF">U2I54_18820</name>
</gene>
<feature type="transmembrane region" description="Helical" evidence="4">
    <location>
        <begin position="238"/>
        <end position="259"/>
    </location>
</feature>
<feature type="transmembrane region" description="Helical" evidence="4">
    <location>
        <begin position="6"/>
        <end position="28"/>
    </location>
</feature>
<keyword evidence="4" id="KW-0472">Membrane</keyword>
<proteinExistence type="predicted"/>
<keyword evidence="4" id="KW-0812">Transmembrane</keyword>
<keyword evidence="4" id="KW-1133">Transmembrane helix</keyword>
<dbReference type="SUPFAM" id="SSF63817">
    <property type="entry name" value="Sortase"/>
    <property type="match status" value="1"/>
</dbReference>
<keyword evidence="2" id="KW-0378">Hydrolase</keyword>
<reference evidence="6" key="1">
    <citation type="submission" date="2023-11" db="EMBL/GenBank/DDBJ databases">
        <title>Genome Sequence of Bacillus pseudomycoides stain BUPM19.</title>
        <authorList>
            <person name="Farhat A."/>
        </authorList>
    </citation>
    <scope>NUCLEOTIDE SEQUENCE [LARGE SCALE GENOMIC DNA]</scope>
    <source>
        <strain evidence="6">BUPM19</strain>
    </source>
</reference>
<dbReference type="CDD" id="cd06165">
    <property type="entry name" value="Sortase_A"/>
    <property type="match status" value="1"/>
</dbReference>
<keyword evidence="3" id="KW-0788">Thiol protease</keyword>
<evidence type="ECO:0000313" key="6">
    <source>
        <dbReference type="Proteomes" id="UP001291930"/>
    </source>
</evidence>
<dbReference type="Proteomes" id="UP001291930">
    <property type="component" value="Unassembled WGS sequence"/>
</dbReference>
<evidence type="ECO:0000256" key="2">
    <source>
        <dbReference type="ARBA" id="ARBA00022801"/>
    </source>
</evidence>
<organism evidence="5 6">
    <name type="scientific">Bacillus bingmayongensis</name>
    <dbReference type="NCBI Taxonomy" id="1150157"/>
    <lineage>
        <taxon>Bacteria</taxon>
        <taxon>Bacillati</taxon>
        <taxon>Bacillota</taxon>
        <taxon>Bacilli</taxon>
        <taxon>Bacillales</taxon>
        <taxon>Bacillaceae</taxon>
        <taxon>Bacillus</taxon>
    </lineage>
</organism>
<name>A0ABU5K016_9BACI</name>
<keyword evidence="6" id="KW-1185">Reference proteome</keyword>
<dbReference type="Gene3D" id="2.40.260.10">
    <property type="entry name" value="Sortase"/>
    <property type="match status" value="1"/>
</dbReference>
<dbReference type="InterPro" id="IPR005754">
    <property type="entry name" value="Sortase"/>
</dbReference>
<evidence type="ECO:0000256" key="3">
    <source>
        <dbReference type="ARBA" id="ARBA00022807"/>
    </source>
</evidence>
<dbReference type="EMBL" id="JAXOVW010000048">
    <property type="protein sequence ID" value="MDZ5609061.1"/>
    <property type="molecule type" value="Genomic_DNA"/>
</dbReference>
<dbReference type="InterPro" id="IPR023365">
    <property type="entry name" value="Sortase_dom-sf"/>
</dbReference>
<evidence type="ECO:0000256" key="4">
    <source>
        <dbReference type="SAM" id="Phobius"/>
    </source>
</evidence>
<evidence type="ECO:0000313" key="5">
    <source>
        <dbReference type="EMBL" id="MDZ5609061.1"/>
    </source>
</evidence>
<comment type="caution">
    <text evidence="5">The sequence shown here is derived from an EMBL/GenBank/DDBJ whole genome shotgun (WGS) entry which is preliminary data.</text>
</comment>
<evidence type="ECO:0000256" key="1">
    <source>
        <dbReference type="ARBA" id="ARBA00022670"/>
    </source>
</evidence>
<dbReference type="NCBIfam" id="TIGR01076">
    <property type="entry name" value="sortase_fam"/>
    <property type="match status" value="1"/>
</dbReference>
<keyword evidence="1" id="KW-0645">Protease</keyword>
<dbReference type="RefSeq" id="WP_374218625.1">
    <property type="nucleotide sequence ID" value="NZ_JAXOVW010000048.1"/>
</dbReference>
<dbReference type="Pfam" id="PF04203">
    <property type="entry name" value="Sortase"/>
    <property type="match status" value="1"/>
</dbReference>